<dbReference type="PATRIC" id="fig|662480.6.peg.111"/>
<gene>
    <name evidence="3" type="ORF">C441_00560</name>
</gene>
<dbReference type="InterPro" id="IPR038763">
    <property type="entry name" value="DHH_sf"/>
</dbReference>
<dbReference type="Gene3D" id="2.40.50.1010">
    <property type="match status" value="1"/>
</dbReference>
<evidence type="ECO:0000256" key="1">
    <source>
        <dbReference type="SAM" id="MobiDB-lite"/>
    </source>
</evidence>
<dbReference type="Pfam" id="PF00575">
    <property type="entry name" value="S1"/>
    <property type="match status" value="1"/>
</dbReference>
<comment type="caution">
    <text evidence="3">The sequence shown here is derived from an EMBL/GenBank/DDBJ whole genome shotgun (WGS) entry which is preliminary data.</text>
</comment>
<dbReference type="GO" id="GO:0003676">
    <property type="term" value="F:nucleic acid binding"/>
    <property type="evidence" value="ECO:0007669"/>
    <property type="project" value="InterPro"/>
</dbReference>
<evidence type="ECO:0000313" key="3">
    <source>
        <dbReference type="EMBL" id="ELZ99368.1"/>
    </source>
</evidence>
<dbReference type="InterPro" id="IPR004365">
    <property type="entry name" value="NA-bd_OB_tRNA"/>
</dbReference>
<dbReference type="CDD" id="cd04487">
    <property type="entry name" value="RecJ_OBF2_like"/>
    <property type="match status" value="1"/>
</dbReference>
<protein>
    <submittedName>
        <fullName evidence="3">Putative nuclease</fullName>
    </submittedName>
</protein>
<dbReference type="OrthoDB" id="60224at2157"/>
<dbReference type="Pfam" id="PF01336">
    <property type="entry name" value="tRNA_anti-codon"/>
    <property type="match status" value="1"/>
</dbReference>
<reference evidence="3 4" key="1">
    <citation type="journal article" date="2014" name="PLoS Genet.">
        <title>Phylogenetically driven sequencing of extremely halophilic archaea reveals strategies for static and dynamic osmo-response.</title>
        <authorList>
            <person name="Becker E.A."/>
            <person name="Seitzer P.M."/>
            <person name="Tritt A."/>
            <person name="Larsen D."/>
            <person name="Krusor M."/>
            <person name="Yao A.I."/>
            <person name="Wu D."/>
            <person name="Madern D."/>
            <person name="Eisen J.A."/>
            <person name="Darling A.E."/>
            <person name="Facciotti M.T."/>
        </authorList>
    </citation>
    <scope>NUCLEOTIDE SEQUENCE [LARGE SCALE GENOMIC DNA]</scope>
    <source>
        <strain evidence="3 4">ATCC BAA-897</strain>
    </source>
</reference>
<feature type="compositionally biased region" description="Acidic residues" evidence="1">
    <location>
        <begin position="205"/>
        <end position="244"/>
    </location>
</feature>
<dbReference type="SUPFAM" id="SSF50249">
    <property type="entry name" value="Nucleic acid-binding proteins"/>
    <property type="match status" value="2"/>
</dbReference>
<feature type="region of interest" description="Disordered" evidence="1">
    <location>
        <begin position="100"/>
        <end position="252"/>
    </location>
</feature>
<dbReference type="Proteomes" id="UP000011508">
    <property type="component" value="Unassembled WGS sequence"/>
</dbReference>
<dbReference type="Gene3D" id="2.40.50.140">
    <property type="entry name" value="Nucleic acid-binding proteins"/>
    <property type="match status" value="1"/>
</dbReference>
<keyword evidence="4" id="KW-1185">Reference proteome</keyword>
<evidence type="ECO:0000259" key="2">
    <source>
        <dbReference type="PROSITE" id="PS50126"/>
    </source>
</evidence>
<name>M0IU66_9EURY</name>
<dbReference type="InterPro" id="IPR012340">
    <property type="entry name" value="NA-bd_OB-fold"/>
</dbReference>
<dbReference type="EMBL" id="AOLM01000002">
    <property type="protein sequence ID" value="ELZ99368.1"/>
    <property type="molecule type" value="Genomic_DNA"/>
</dbReference>
<organism evidence="3 4">
    <name type="scientific">Haloferax sulfurifontis ATCC BAA-897</name>
    <dbReference type="NCBI Taxonomy" id="662480"/>
    <lineage>
        <taxon>Archaea</taxon>
        <taxon>Methanobacteriati</taxon>
        <taxon>Methanobacteriota</taxon>
        <taxon>Stenosarchaea group</taxon>
        <taxon>Halobacteria</taxon>
        <taxon>Halobacteriales</taxon>
        <taxon>Haloferacaceae</taxon>
        <taxon>Haloferax</taxon>
    </lineage>
</organism>
<dbReference type="SUPFAM" id="SSF64182">
    <property type="entry name" value="DHH phosphoesterases"/>
    <property type="match status" value="1"/>
</dbReference>
<feature type="compositionally biased region" description="Low complexity" evidence="1">
    <location>
        <begin position="136"/>
        <end position="148"/>
    </location>
</feature>
<dbReference type="RefSeq" id="WP_007273308.1">
    <property type="nucleotide sequence ID" value="NZ_AOLM01000002.1"/>
</dbReference>
<evidence type="ECO:0000313" key="4">
    <source>
        <dbReference type="Proteomes" id="UP000011508"/>
    </source>
</evidence>
<dbReference type="InterPro" id="IPR003029">
    <property type="entry name" value="S1_domain"/>
</dbReference>
<sequence length="744" mass="80727">MDWITHEEDVWFEFRGNSPHQLVPGRFYKGTVDGYADFGVFVDLASNVTGLLHRSELDRRLESLDWEPGDEVFVQVKNVRDNGNIDLGWSIRQSDSEFRGARIHDPDGDADGQPVETESESSGPSTVKTRPKTGKTTKPAGASTSSETADSESDADSQSEQEAEPEPEPEQDAASESESESDAGDEDRAPTAGDVVDDIAANGESEQDTEPEPESDSEPEQEAESDAEQEVESESDADAESDDAGAERVTLDSIDDRVGDVIRVEGEIASVRQTGGPTVFELRDETAIADCAAFVEAGVRAYPEVEVGDYVRIDGEVERRRGELQIETEELTILDGDEADTVSQRLADALSDEARPDAVAPLAAHEPVAAVGKSLLDAAEAIRRAVLESRPIVVRHTATADGYVAGAAVERAVLPLIREEHPRDDAEYHYFTRRPLEEAVYGMDAATNDVTRMLEDRDRHDEKLPLVLLLGAGSTAESLDGLGLLGVYGSERVVVDAAPADDEVAEEVDVLVNPAREGADARDLSVGALASTLSVAVNDDVRDDVSHLPAVSYWENCPQQYLDLAESHGFDADRVRELREAVALEAYYQSYQDKRELIADLLFDADEGLAGHVSEQFRIKLEDEIETAQANLERREVGAISAAVLDSDAYSHRFDFPPTGLLVDELHRRTREGDAFVTVALGMDELYLRATGDLDFRAVVESAAEKAPAAGLAAAGIREGRIEFLTGARDEALEAVLDAAAEQF</sequence>
<accession>M0IU66</accession>
<dbReference type="PROSITE" id="PS50126">
    <property type="entry name" value="S1"/>
    <property type="match status" value="1"/>
</dbReference>
<feature type="compositionally biased region" description="Acidic residues" evidence="1">
    <location>
        <begin position="149"/>
        <end position="185"/>
    </location>
</feature>
<feature type="domain" description="S1 motif" evidence="2">
    <location>
        <begin position="25"/>
        <end position="92"/>
    </location>
</feature>
<dbReference type="AlphaFoldDB" id="M0IU66"/>
<proteinExistence type="predicted"/>
<dbReference type="SMART" id="SM00316">
    <property type="entry name" value="S1"/>
    <property type="match status" value="1"/>
</dbReference>